<feature type="chain" id="PRO_5023021613" description="Secreted protein" evidence="2">
    <location>
        <begin position="16"/>
        <end position="97"/>
    </location>
</feature>
<reference evidence="3 4" key="1">
    <citation type="submission" date="2019-05" db="EMBL/GenBank/DDBJ databases">
        <title>Another draft genome of Portunus trituberculatus and its Hox gene families provides insights of decapod evolution.</title>
        <authorList>
            <person name="Jeong J.-H."/>
            <person name="Song I."/>
            <person name="Kim S."/>
            <person name="Choi T."/>
            <person name="Kim D."/>
            <person name="Ryu S."/>
            <person name="Kim W."/>
        </authorList>
    </citation>
    <scope>NUCLEOTIDE SEQUENCE [LARGE SCALE GENOMIC DNA]</scope>
    <source>
        <tissue evidence="3">Muscle</tissue>
    </source>
</reference>
<feature type="signal peptide" evidence="2">
    <location>
        <begin position="1"/>
        <end position="15"/>
    </location>
</feature>
<keyword evidence="4" id="KW-1185">Reference proteome</keyword>
<gene>
    <name evidence="3" type="ORF">E2C01_093523</name>
</gene>
<feature type="region of interest" description="Disordered" evidence="1">
    <location>
        <begin position="46"/>
        <end position="72"/>
    </location>
</feature>
<dbReference type="EMBL" id="VSRR010112922">
    <property type="protein sequence ID" value="MPC98170.1"/>
    <property type="molecule type" value="Genomic_DNA"/>
</dbReference>
<protein>
    <recommendedName>
        <fullName evidence="5">Secreted protein</fullName>
    </recommendedName>
</protein>
<evidence type="ECO:0000256" key="2">
    <source>
        <dbReference type="SAM" id="SignalP"/>
    </source>
</evidence>
<feature type="compositionally biased region" description="Basic and acidic residues" evidence="1">
    <location>
        <begin position="49"/>
        <end position="61"/>
    </location>
</feature>
<evidence type="ECO:0000313" key="4">
    <source>
        <dbReference type="Proteomes" id="UP000324222"/>
    </source>
</evidence>
<evidence type="ECO:0000313" key="3">
    <source>
        <dbReference type="EMBL" id="MPC98170.1"/>
    </source>
</evidence>
<comment type="caution">
    <text evidence="3">The sequence shown here is derived from an EMBL/GenBank/DDBJ whole genome shotgun (WGS) entry which is preliminary data.</text>
</comment>
<evidence type="ECO:0008006" key="5">
    <source>
        <dbReference type="Google" id="ProtNLM"/>
    </source>
</evidence>
<keyword evidence="2" id="KW-0732">Signal</keyword>
<dbReference type="Proteomes" id="UP000324222">
    <property type="component" value="Unassembled WGS sequence"/>
</dbReference>
<feature type="compositionally biased region" description="Basic residues" evidence="1">
    <location>
        <begin position="62"/>
        <end position="72"/>
    </location>
</feature>
<evidence type="ECO:0000256" key="1">
    <source>
        <dbReference type="SAM" id="MobiDB-lite"/>
    </source>
</evidence>
<sequence length="97" mass="11161">MWWALGCNWEPTASCLWVMSGALQHWRRGLPWWCLHLQSLSSNDSITEDNTKPGRQLAEHHNHSKQKHRNIKKRCSQLVVPGAAWLTSTRGTSPFLT</sequence>
<accession>A0A5B7JMY3</accession>
<organism evidence="3 4">
    <name type="scientific">Portunus trituberculatus</name>
    <name type="common">Swimming crab</name>
    <name type="synonym">Neptunus trituberculatus</name>
    <dbReference type="NCBI Taxonomy" id="210409"/>
    <lineage>
        <taxon>Eukaryota</taxon>
        <taxon>Metazoa</taxon>
        <taxon>Ecdysozoa</taxon>
        <taxon>Arthropoda</taxon>
        <taxon>Crustacea</taxon>
        <taxon>Multicrustacea</taxon>
        <taxon>Malacostraca</taxon>
        <taxon>Eumalacostraca</taxon>
        <taxon>Eucarida</taxon>
        <taxon>Decapoda</taxon>
        <taxon>Pleocyemata</taxon>
        <taxon>Brachyura</taxon>
        <taxon>Eubrachyura</taxon>
        <taxon>Portunoidea</taxon>
        <taxon>Portunidae</taxon>
        <taxon>Portuninae</taxon>
        <taxon>Portunus</taxon>
    </lineage>
</organism>
<proteinExistence type="predicted"/>
<name>A0A5B7JMY3_PORTR</name>
<dbReference type="AlphaFoldDB" id="A0A5B7JMY3"/>